<name>A0A3B1D4A3_9ZZZZ</name>
<dbReference type="InterPro" id="IPR002934">
    <property type="entry name" value="Polymerase_NTP_transf_dom"/>
</dbReference>
<accession>A0A3B1D4A3</accession>
<feature type="domain" description="Polymerase nucleotidyl transferase" evidence="1">
    <location>
        <begin position="11"/>
        <end position="65"/>
    </location>
</feature>
<protein>
    <recommendedName>
        <fullName evidence="1">Polymerase nucleotidyl transferase domain-containing protein</fullName>
    </recommendedName>
</protein>
<dbReference type="AlphaFoldDB" id="A0A3B1D4A3"/>
<dbReference type="Pfam" id="PF01909">
    <property type="entry name" value="NTP_transf_2"/>
    <property type="match status" value="1"/>
</dbReference>
<dbReference type="CDD" id="cd05403">
    <property type="entry name" value="NT_KNTase_like"/>
    <property type="match status" value="1"/>
</dbReference>
<dbReference type="PANTHER" id="PTHR43449">
    <property type="entry name" value="NUCLEOTIDYLTRANSFERASE"/>
    <property type="match status" value="1"/>
</dbReference>
<gene>
    <name evidence="2" type="ORF">MNBD_IGNAVI01-2790</name>
</gene>
<sequence length="107" mass="12101">MVTRETRLIIKKYILELEKNGLEISKVFLFGSHAYGTPSKDSDIDLLIISPQFDSKDREKYSAILWMATETVDYLIEPIGVGENFFNSNEFSPLLDLVKAKGLEIAA</sequence>
<reference evidence="2" key="1">
    <citation type="submission" date="2018-06" db="EMBL/GenBank/DDBJ databases">
        <authorList>
            <person name="Zhirakovskaya E."/>
        </authorList>
    </citation>
    <scope>NUCLEOTIDE SEQUENCE</scope>
</reference>
<proteinExistence type="predicted"/>
<organism evidence="2">
    <name type="scientific">hydrothermal vent metagenome</name>
    <dbReference type="NCBI Taxonomy" id="652676"/>
    <lineage>
        <taxon>unclassified sequences</taxon>
        <taxon>metagenomes</taxon>
        <taxon>ecological metagenomes</taxon>
    </lineage>
</organism>
<dbReference type="EMBL" id="UOGD01000463">
    <property type="protein sequence ID" value="VAX29830.1"/>
    <property type="molecule type" value="Genomic_DNA"/>
</dbReference>
<dbReference type="Gene3D" id="3.30.460.10">
    <property type="entry name" value="Beta Polymerase, domain 2"/>
    <property type="match status" value="1"/>
</dbReference>
<dbReference type="InterPro" id="IPR043519">
    <property type="entry name" value="NT_sf"/>
</dbReference>
<dbReference type="GO" id="GO:0016779">
    <property type="term" value="F:nucleotidyltransferase activity"/>
    <property type="evidence" value="ECO:0007669"/>
    <property type="project" value="InterPro"/>
</dbReference>
<evidence type="ECO:0000313" key="2">
    <source>
        <dbReference type="EMBL" id="VAX29830.1"/>
    </source>
</evidence>
<dbReference type="SUPFAM" id="SSF81301">
    <property type="entry name" value="Nucleotidyltransferase"/>
    <property type="match status" value="1"/>
</dbReference>
<evidence type="ECO:0000259" key="1">
    <source>
        <dbReference type="Pfam" id="PF01909"/>
    </source>
</evidence>
<dbReference type="PANTHER" id="PTHR43449:SF1">
    <property type="entry name" value="POLYMERASE BETA NUCLEOTIDYLTRANSFERASE DOMAIN-CONTAINING PROTEIN"/>
    <property type="match status" value="1"/>
</dbReference>